<dbReference type="AlphaFoldDB" id="A0A1H8FCH2"/>
<evidence type="ECO:0008006" key="3">
    <source>
        <dbReference type="Google" id="ProtNLM"/>
    </source>
</evidence>
<evidence type="ECO:0000313" key="1">
    <source>
        <dbReference type="EMBL" id="SEN29235.1"/>
    </source>
</evidence>
<dbReference type="Proteomes" id="UP000199585">
    <property type="component" value="Unassembled WGS sequence"/>
</dbReference>
<organism evidence="1 2">
    <name type="scientific">Loktanella fryxellensis</name>
    <dbReference type="NCBI Taxonomy" id="245187"/>
    <lineage>
        <taxon>Bacteria</taxon>
        <taxon>Pseudomonadati</taxon>
        <taxon>Pseudomonadota</taxon>
        <taxon>Alphaproteobacteria</taxon>
        <taxon>Rhodobacterales</taxon>
        <taxon>Roseobacteraceae</taxon>
        <taxon>Loktanella</taxon>
    </lineage>
</organism>
<name>A0A1H8FCH2_9RHOB</name>
<accession>A0A1H8FCH2</accession>
<gene>
    <name evidence="1" type="ORF">SAMN04488003_112120</name>
</gene>
<dbReference type="Pfam" id="PF13826">
    <property type="entry name" value="Monooxy_af470-like"/>
    <property type="match status" value="1"/>
</dbReference>
<dbReference type="OrthoDB" id="7566033at2"/>
<dbReference type="RefSeq" id="WP_089903049.1">
    <property type="nucleotide sequence ID" value="NZ_FOCI01000012.1"/>
</dbReference>
<dbReference type="EMBL" id="FOCI01000012">
    <property type="protein sequence ID" value="SEN29235.1"/>
    <property type="molecule type" value="Genomic_DNA"/>
</dbReference>
<sequence>MAPIDPRRMTARISGDFVVFLLGMRINAWWRPDLWVPSLAAMPRMLQELDRAPRTQTGFLGHNGISMRCTVQYWRSFDALEAYARAPDRAHFPAWAAFNRRLRDSRGAVGIWHETYLIPAGGFEAIYSGMPPYGLARAGDAVPITTRDAARDRLTPDRG</sequence>
<keyword evidence="2" id="KW-1185">Reference proteome</keyword>
<proteinExistence type="predicted"/>
<protein>
    <recommendedName>
        <fullName evidence="3">DUF4188 domain-containing protein</fullName>
    </recommendedName>
</protein>
<reference evidence="1 2" key="1">
    <citation type="submission" date="2016-10" db="EMBL/GenBank/DDBJ databases">
        <authorList>
            <person name="de Groot N.N."/>
        </authorList>
    </citation>
    <scope>NUCLEOTIDE SEQUENCE [LARGE SCALE GENOMIC DNA]</scope>
    <source>
        <strain evidence="1 2">DSM 16213</strain>
    </source>
</reference>
<dbReference type="InterPro" id="IPR025444">
    <property type="entry name" value="Monooxy_af470"/>
</dbReference>
<evidence type="ECO:0000313" key="2">
    <source>
        <dbReference type="Proteomes" id="UP000199585"/>
    </source>
</evidence>